<comment type="function">
    <text evidence="8">Catalyzes the attachment of tyrosine to tRNA(Tyr) in a two-step reaction: tyrosine is first activated by ATP to form Tyr-AMP and then transferred to the acceptor end of tRNA(Tyr).</text>
</comment>
<dbReference type="SUPFAM" id="SSF52374">
    <property type="entry name" value="Nucleotidylyl transferase"/>
    <property type="match status" value="1"/>
</dbReference>
<dbReference type="GO" id="GO:0005524">
    <property type="term" value="F:ATP binding"/>
    <property type="evidence" value="ECO:0007669"/>
    <property type="project" value="UniProtKB-UniRule"/>
</dbReference>
<comment type="similarity">
    <text evidence="8">Belongs to the class-I aminoacyl-tRNA synthetase family. TyrS type 1 subfamily.</text>
</comment>
<reference evidence="11" key="1">
    <citation type="submission" date="2020-02" db="EMBL/GenBank/DDBJ databases">
        <authorList>
            <person name="Meier V. D."/>
        </authorList>
    </citation>
    <scope>NUCLEOTIDE SEQUENCE</scope>
    <source>
        <strain evidence="11">AVDCRST_MAG77</strain>
    </source>
</reference>
<keyword evidence="5 8" id="KW-0648">Protein biosynthesis</keyword>
<dbReference type="FunFam" id="1.10.240.10:FF:000001">
    <property type="entry name" value="Tyrosine--tRNA ligase"/>
    <property type="match status" value="1"/>
</dbReference>
<dbReference type="GO" id="GO:0004831">
    <property type="term" value="F:tyrosine-tRNA ligase activity"/>
    <property type="evidence" value="ECO:0007669"/>
    <property type="project" value="UniProtKB-UniRule"/>
</dbReference>
<evidence type="ECO:0000313" key="11">
    <source>
        <dbReference type="EMBL" id="CAA9276689.1"/>
    </source>
</evidence>
<name>A0A6J4JFE1_9CHLR</name>
<dbReference type="InterPro" id="IPR054608">
    <property type="entry name" value="SYY-like_C"/>
</dbReference>
<sequence length="427" mass="46496">MAIATAPTDAQANAAQRNAYDVLQERGLVYQCSDEAGLRQQLAAGQISFYHGIDPTADSLHIGHLVGVMAMARLQRCGLRPVALVGGGTTMIGDPTDKTAARRIMTREEIDANAQAIKGQLSRFLDFGPGGAIMVDNAEWLLALNYIAFLRDYGRYFSVNEMLRMETYKTRLETGLSFLEFNYALLQAYDFLELYRRHGCTLQIGGSDQWSNVLAGANLIKRCESAEAYALTWPLVSDASGQKMGKSQASGQVWLDPDKTSPYDYYQHWVNVDDSQVERMLMTYTFLPADEVRALATDPGAGLRRAKETLAFEATTLAHGEDEARKAQASARALFGGASLDEVAESEAVPTVEMPAARLEAGLPAADLLVDAGLADSKGAARRLIDGGGAYLNNERLEQRAVTSADLLQGALLLRAGKKRYVRVVAR</sequence>
<evidence type="ECO:0000256" key="4">
    <source>
        <dbReference type="ARBA" id="ARBA00022884"/>
    </source>
</evidence>
<evidence type="ECO:0000259" key="10">
    <source>
        <dbReference type="Pfam" id="PF22421"/>
    </source>
</evidence>
<comment type="subcellular location">
    <subcellularLocation>
        <location evidence="8">Cytoplasm</location>
    </subcellularLocation>
</comment>
<keyword evidence="1 8" id="KW-0436">Ligase</keyword>
<keyword evidence="8" id="KW-0963">Cytoplasm</keyword>
<feature type="short sequence motif" description="'KMSKS' region" evidence="8">
    <location>
        <begin position="243"/>
        <end position="247"/>
    </location>
</feature>
<dbReference type="InterPro" id="IPR002307">
    <property type="entry name" value="Tyr-tRNA-ligase"/>
</dbReference>
<dbReference type="SUPFAM" id="SSF55174">
    <property type="entry name" value="Alpha-L RNA-binding motif"/>
    <property type="match status" value="1"/>
</dbReference>
<keyword evidence="2 8" id="KW-0547">Nucleotide-binding</keyword>
<dbReference type="Gene3D" id="1.10.240.10">
    <property type="entry name" value="Tyrosyl-Transfer RNA Synthetase"/>
    <property type="match status" value="1"/>
</dbReference>
<evidence type="ECO:0000256" key="1">
    <source>
        <dbReference type="ARBA" id="ARBA00022598"/>
    </source>
</evidence>
<dbReference type="InterPro" id="IPR024107">
    <property type="entry name" value="Tyr-tRNA-ligase_bac_1"/>
</dbReference>
<dbReference type="Gene3D" id="3.10.290.10">
    <property type="entry name" value="RNA-binding S4 domain"/>
    <property type="match status" value="1"/>
</dbReference>
<dbReference type="AlphaFoldDB" id="A0A6J4JFE1"/>
<evidence type="ECO:0000256" key="2">
    <source>
        <dbReference type="ARBA" id="ARBA00022741"/>
    </source>
</evidence>
<dbReference type="Pfam" id="PF00579">
    <property type="entry name" value="tRNA-synt_1b"/>
    <property type="match status" value="1"/>
</dbReference>
<protein>
    <recommendedName>
        <fullName evidence="8">Tyrosine--tRNA ligase</fullName>
        <ecNumber evidence="8">6.1.1.1</ecNumber>
    </recommendedName>
    <alternativeName>
        <fullName evidence="8">Tyrosyl-tRNA synthetase</fullName>
        <shortName evidence="8">TyrRS</shortName>
    </alternativeName>
</protein>
<dbReference type="PRINTS" id="PR01040">
    <property type="entry name" value="TRNASYNTHTYR"/>
</dbReference>
<dbReference type="HAMAP" id="MF_02006">
    <property type="entry name" value="Tyr_tRNA_synth_type1"/>
    <property type="match status" value="1"/>
</dbReference>
<dbReference type="PROSITE" id="PS00178">
    <property type="entry name" value="AA_TRNA_LIGASE_I"/>
    <property type="match status" value="1"/>
</dbReference>
<dbReference type="EMBL" id="CADCTC010000193">
    <property type="protein sequence ID" value="CAA9276689.1"/>
    <property type="molecule type" value="Genomic_DNA"/>
</dbReference>
<feature type="binding site" evidence="8">
    <location>
        <position position="183"/>
    </location>
    <ligand>
        <name>L-tyrosine</name>
        <dbReference type="ChEBI" id="CHEBI:58315"/>
    </ligand>
</feature>
<feature type="binding site" evidence="8">
    <location>
        <position position="187"/>
    </location>
    <ligand>
        <name>L-tyrosine</name>
        <dbReference type="ChEBI" id="CHEBI:58315"/>
    </ligand>
</feature>
<feature type="binding site" evidence="8">
    <location>
        <position position="50"/>
    </location>
    <ligand>
        <name>L-tyrosine</name>
        <dbReference type="ChEBI" id="CHEBI:58315"/>
    </ligand>
</feature>
<evidence type="ECO:0000256" key="7">
    <source>
        <dbReference type="ARBA" id="ARBA00048248"/>
    </source>
</evidence>
<dbReference type="CDD" id="cd00805">
    <property type="entry name" value="TyrRS_core"/>
    <property type="match status" value="1"/>
</dbReference>
<organism evidence="11">
    <name type="scientific">uncultured Chloroflexota bacterium</name>
    <dbReference type="NCBI Taxonomy" id="166587"/>
    <lineage>
        <taxon>Bacteria</taxon>
        <taxon>Bacillati</taxon>
        <taxon>Chloroflexota</taxon>
        <taxon>environmental samples</taxon>
    </lineage>
</organism>
<dbReference type="PANTHER" id="PTHR11766">
    <property type="entry name" value="TYROSYL-TRNA SYNTHETASE"/>
    <property type="match status" value="1"/>
</dbReference>
<keyword evidence="3 8" id="KW-0067">ATP-binding</keyword>
<evidence type="ECO:0000256" key="9">
    <source>
        <dbReference type="PROSITE-ProRule" id="PRU00182"/>
    </source>
</evidence>
<keyword evidence="4 9" id="KW-0694">RNA-binding</keyword>
<dbReference type="EC" id="6.1.1.1" evidence="8"/>
<gene>
    <name evidence="8" type="primary">tyrS</name>
    <name evidence="11" type="ORF">AVDCRST_MAG77-3560</name>
</gene>
<dbReference type="NCBIfam" id="TIGR00234">
    <property type="entry name" value="tyrS"/>
    <property type="match status" value="1"/>
</dbReference>
<evidence type="ECO:0000256" key="8">
    <source>
        <dbReference type="HAMAP-Rule" id="MF_02006"/>
    </source>
</evidence>
<evidence type="ECO:0000256" key="5">
    <source>
        <dbReference type="ARBA" id="ARBA00022917"/>
    </source>
</evidence>
<dbReference type="GO" id="GO:0003723">
    <property type="term" value="F:RNA binding"/>
    <property type="evidence" value="ECO:0007669"/>
    <property type="project" value="UniProtKB-KW"/>
</dbReference>
<accession>A0A6J4JFE1</accession>
<evidence type="ECO:0000256" key="3">
    <source>
        <dbReference type="ARBA" id="ARBA00022840"/>
    </source>
</evidence>
<dbReference type="Gene3D" id="3.40.50.620">
    <property type="entry name" value="HUPs"/>
    <property type="match status" value="1"/>
</dbReference>
<proteinExistence type="inferred from homology"/>
<dbReference type="InterPro" id="IPR024088">
    <property type="entry name" value="Tyr-tRNA-ligase_bac-type"/>
</dbReference>
<dbReference type="GO" id="GO:0006437">
    <property type="term" value="P:tyrosyl-tRNA aminoacylation"/>
    <property type="evidence" value="ECO:0007669"/>
    <property type="project" value="UniProtKB-UniRule"/>
</dbReference>
<feature type="binding site" evidence="8">
    <location>
        <position position="246"/>
    </location>
    <ligand>
        <name>ATP</name>
        <dbReference type="ChEBI" id="CHEBI:30616"/>
    </ligand>
</feature>
<dbReference type="PROSITE" id="PS50889">
    <property type="entry name" value="S4"/>
    <property type="match status" value="1"/>
</dbReference>
<evidence type="ECO:0000256" key="6">
    <source>
        <dbReference type="ARBA" id="ARBA00023146"/>
    </source>
</evidence>
<feature type="short sequence motif" description="'HIGH' region" evidence="8">
    <location>
        <begin position="55"/>
        <end position="64"/>
    </location>
</feature>
<feature type="domain" description="Tyrosine--tRNA ligase SYY-like C-terminal" evidence="10">
    <location>
        <begin position="353"/>
        <end position="423"/>
    </location>
</feature>
<dbReference type="InterPro" id="IPR036986">
    <property type="entry name" value="S4_RNA-bd_sf"/>
</dbReference>
<keyword evidence="6 8" id="KW-0030">Aminoacyl-tRNA synthetase</keyword>
<comment type="catalytic activity">
    <reaction evidence="7 8">
        <text>tRNA(Tyr) + L-tyrosine + ATP = L-tyrosyl-tRNA(Tyr) + AMP + diphosphate + H(+)</text>
        <dbReference type="Rhea" id="RHEA:10220"/>
        <dbReference type="Rhea" id="RHEA-COMP:9706"/>
        <dbReference type="Rhea" id="RHEA-COMP:9707"/>
        <dbReference type="ChEBI" id="CHEBI:15378"/>
        <dbReference type="ChEBI" id="CHEBI:30616"/>
        <dbReference type="ChEBI" id="CHEBI:33019"/>
        <dbReference type="ChEBI" id="CHEBI:58315"/>
        <dbReference type="ChEBI" id="CHEBI:78442"/>
        <dbReference type="ChEBI" id="CHEBI:78536"/>
        <dbReference type="ChEBI" id="CHEBI:456215"/>
        <dbReference type="EC" id="6.1.1.1"/>
    </reaction>
</comment>
<comment type="subunit">
    <text evidence="8">Homodimer.</text>
</comment>
<dbReference type="InterPro" id="IPR014729">
    <property type="entry name" value="Rossmann-like_a/b/a_fold"/>
</dbReference>
<dbReference type="PANTHER" id="PTHR11766:SF0">
    <property type="entry name" value="TYROSINE--TRNA LIGASE, MITOCHONDRIAL"/>
    <property type="match status" value="1"/>
</dbReference>
<dbReference type="Pfam" id="PF22421">
    <property type="entry name" value="SYY_C-terminal"/>
    <property type="match status" value="1"/>
</dbReference>
<dbReference type="GO" id="GO:0005829">
    <property type="term" value="C:cytosol"/>
    <property type="evidence" value="ECO:0007669"/>
    <property type="project" value="TreeGrafter"/>
</dbReference>
<dbReference type="InterPro" id="IPR001412">
    <property type="entry name" value="aa-tRNA-synth_I_CS"/>
</dbReference>
<dbReference type="InterPro" id="IPR002305">
    <property type="entry name" value="aa-tRNA-synth_Ic"/>
</dbReference>